<proteinExistence type="predicted"/>
<dbReference type="Proteomes" id="UP000057737">
    <property type="component" value="Unassembled WGS sequence"/>
</dbReference>
<gene>
    <name evidence="2" type="ORF">AS156_33075</name>
</gene>
<dbReference type="OrthoDB" id="8158974at2"/>
<evidence type="ECO:0000256" key="1">
    <source>
        <dbReference type="SAM" id="SignalP"/>
    </source>
</evidence>
<reference evidence="2 3" key="1">
    <citation type="submission" date="2015-11" db="EMBL/GenBank/DDBJ databases">
        <title>Draft Genome Sequence of the Strain BR 10303 (Bradyrhizobium sp.) isolated from nodules of Centrolobium paraense.</title>
        <authorList>
            <person name="Zelli J.E."/>
            <person name="Simoes-Araujo J.L."/>
            <person name="Barauna A.C."/>
            <person name="Silva K."/>
        </authorList>
    </citation>
    <scope>NUCLEOTIDE SEQUENCE [LARGE SCALE GENOMIC DNA]</scope>
    <source>
        <strain evidence="2 3">BR 10303</strain>
    </source>
</reference>
<comment type="caution">
    <text evidence="2">The sequence shown here is derived from an EMBL/GenBank/DDBJ whole genome shotgun (WGS) entry which is preliminary data.</text>
</comment>
<feature type="chain" id="PRO_5007137387" evidence="1">
    <location>
        <begin position="24"/>
        <end position="211"/>
    </location>
</feature>
<dbReference type="RefSeq" id="WP_066502678.1">
    <property type="nucleotide sequence ID" value="NZ_LNCU01000034.1"/>
</dbReference>
<name>A0A109K1H5_9BRAD</name>
<protein>
    <submittedName>
        <fullName evidence="2">Uncharacterized protein</fullName>
    </submittedName>
</protein>
<evidence type="ECO:0000313" key="3">
    <source>
        <dbReference type="Proteomes" id="UP000057737"/>
    </source>
</evidence>
<dbReference type="AlphaFoldDB" id="A0A109K1H5"/>
<keyword evidence="1" id="KW-0732">Signal</keyword>
<feature type="signal peptide" evidence="1">
    <location>
        <begin position="1"/>
        <end position="23"/>
    </location>
</feature>
<dbReference type="EMBL" id="LNCU01000034">
    <property type="protein sequence ID" value="KWV59018.1"/>
    <property type="molecule type" value="Genomic_DNA"/>
</dbReference>
<accession>A0A109K1H5</accession>
<evidence type="ECO:0000313" key="2">
    <source>
        <dbReference type="EMBL" id="KWV59018.1"/>
    </source>
</evidence>
<sequence>MKAATFPFAVALAVANCIASAQGASEPTPQSPGCSLMQWTDRSECLDKLPRRATPPLQLALAGDNWVVTETTSPIDYSPIATATTSSSRDAGGPPMQLAIRCRGGRTELAVTGSVTAGRGDDYLISYRVNGGQSVQLAGGVPAFGDGVAFKGDAVALLLSLPADGELAVRLLPQKGRELDGVFSLHGLETLRARIGATCKWPHAVAKPNDR</sequence>
<keyword evidence="3" id="KW-1185">Reference proteome</keyword>
<organism evidence="2 3">
    <name type="scientific">Bradyrhizobium macuxiense</name>
    <dbReference type="NCBI Taxonomy" id="1755647"/>
    <lineage>
        <taxon>Bacteria</taxon>
        <taxon>Pseudomonadati</taxon>
        <taxon>Pseudomonadota</taxon>
        <taxon>Alphaproteobacteria</taxon>
        <taxon>Hyphomicrobiales</taxon>
        <taxon>Nitrobacteraceae</taxon>
        <taxon>Bradyrhizobium</taxon>
    </lineage>
</organism>